<dbReference type="Proteomes" id="UP000002385">
    <property type="component" value="Plasmid pCMU01"/>
</dbReference>
<dbReference type="InterPro" id="IPR037914">
    <property type="entry name" value="SpoVT-AbrB_sf"/>
</dbReference>
<protein>
    <submittedName>
        <fullName evidence="3">Transcriptional regulator, AbrB family</fullName>
    </submittedName>
</protein>
<sequence>MEVAVGRQQQRLVQVAENGRMNLPADVRRALGLNGAGRVILTQDENGVMLTTADHALRRIRALAAPFKPEGCSVVDELLSDRRDEVARDDERAGGADRG</sequence>
<organism evidence="3 4">
    <name type="scientific">Methylorubrum extorquens (strain CM4 / NCIMB 13688)</name>
    <name type="common">Methylobacterium extorquens</name>
    <dbReference type="NCBI Taxonomy" id="440085"/>
    <lineage>
        <taxon>Bacteria</taxon>
        <taxon>Pseudomonadati</taxon>
        <taxon>Pseudomonadota</taxon>
        <taxon>Alphaproteobacteria</taxon>
        <taxon>Hyphomicrobiales</taxon>
        <taxon>Methylobacteriaceae</taxon>
        <taxon>Methylorubrum</taxon>
    </lineage>
</organism>
<dbReference type="GO" id="GO:0003677">
    <property type="term" value="F:DNA binding"/>
    <property type="evidence" value="ECO:0007669"/>
    <property type="project" value="UniProtKB-UniRule"/>
</dbReference>
<evidence type="ECO:0000256" key="1">
    <source>
        <dbReference type="PROSITE-ProRule" id="PRU01076"/>
    </source>
</evidence>
<dbReference type="InterPro" id="IPR007159">
    <property type="entry name" value="SpoVT-AbrB_dom"/>
</dbReference>
<dbReference type="AlphaFoldDB" id="B7L3G0"/>
<evidence type="ECO:0000259" key="2">
    <source>
        <dbReference type="PROSITE" id="PS51740"/>
    </source>
</evidence>
<dbReference type="EMBL" id="CP001299">
    <property type="protein sequence ID" value="ACK86368.1"/>
    <property type="molecule type" value="Genomic_DNA"/>
</dbReference>
<reference evidence="3 4" key="2">
    <citation type="journal article" date="2012" name="J. Bacteriol.">
        <title>Complete genome sequences of six strains of the genus Methylobacterium.</title>
        <authorList>
            <person name="Marx C.J."/>
            <person name="Bringel F."/>
            <person name="Chistoserdova L."/>
            <person name="Moulin L."/>
            <person name="Farhan Ul Haque M."/>
            <person name="Fleischman D.E."/>
            <person name="Gruffaz C."/>
            <person name="Jourand P."/>
            <person name="Knief C."/>
            <person name="Lee M.C."/>
            <person name="Muller E.E."/>
            <person name="Nadalig T."/>
            <person name="Peyraud R."/>
            <person name="Roselli S."/>
            <person name="Russ L."/>
            <person name="Goodwin L.A."/>
            <person name="Ivanova N."/>
            <person name="Kyrpides N."/>
            <person name="Lajus A."/>
            <person name="Land M.L."/>
            <person name="Medigue C."/>
            <person name="Mikhailova N."/>
            <person name="Nolan M."/>
            <person name="Woyke T."/>
            <person name="Stolyar S."/>
            <person name="Vorholt J.A."/>
            <person name="Vuilleumier S."/>
        </authorList>
    </citation>
    <scope>NUCLEOTIDE SEQUENCE [LARGE SCALE GENOMIC DNA]</scope>
    <source>
        <strain evidence="4">CM4 / NCIMB 13688</strain>
        <plasmid evidence="3 4">pCMU01</plasmid>
    </source>
</reference>
<keyword evidence="3" id="KW-0614">Plasmid</keyword>
<geneLocation type="plasmid" evidence="3 4">
    <name>pCMU01</name>
</geneLocation>
<dbReference type="NCBIfam" id="TIGR01439">
    <property type="entry name" value="lp_hng_hel_AbrB"/>
    <property type="match status" value="1"/>
</dbReference>
<feature type="domain" description="SpoVT-AbrB" evidence="2">
    <location>
        <begin position="10"/>
        <end position="55"/>
    </location>
</feature>
<accession>B7L3G0</accession>
<dbReference type="SUPFAM" id="SSF89447">
    <property type="entry name" value="AbrB/MazE/MraZ-like"/>
    <property type="match status" value="1"/>
</dbReference>
<dbReference type="KEGG" id="mch:Mchl_5645"/>
<evidence type="ECO:0000313" key="4">
    <source>
        <dbReference type="Proteomes" id="UP000002385"/>
    </source>
</evidence>
<evidence type="ECO:0000313" key="3">
    <source>
        <dbReference type="EMBL" id="ACK86368.1"/>
    </source>
</evidence>
<dbReference type="RefSeq" id="WP_012606258.1">
    <property type="nucleotide sequence ID" value="NC_011758.1"/>
</dbReference>
<dbReference type="SMART" id="SM00966">
    <property type="entry name" value="SpoVT_AbrB"/>
    <property type="match status" value="1"/>
</dbReference>
<proteinExistence type="predicted"/>
<reference evidence="3 4" key="1">
    <citation type="submission" date="2008-12" db="EMBL/GenBank/DDBJ databases">
        <title>Complete sequence of plasmid1 of Methylobacterium chloromethanicum CM4.</title>
        <authorList>
            <consortium name="US DOE Joint Genome Institute"/>
            <person name="Lucas S."/>
            <person name="Copeland A."/>
            <person name="Lapidus A."/>
            <person name="Glavina del Rio T."/>
            <person name="Dalin E."/>
            <person name="Tice H."/>
            <person name="Bruce D."/>
            <person name="Goodwin L."/>
            <person name="Pitluck S."/>
            <person name="Chertkov O."/>
            <person name="Brettin T."/>
            <person name="Detter J.C."/>
            <person name="Han C."/>
            <person name="Larimer F."/>
            <person name="Land M."/>
            <person name="Hauser L."/>
            <person name="Kyrpides N."/>
            <person name="Mikhailova N."/>
            <person name="Marx C."/>
            <person name="Richardson P."/>
        </authorList>
    </citation>
    <scope>NUCLEOTIDE SEQUENCE [LARGE SCALE GENOMIC DNA]</scope>
    <source>
        <strain evidence="4">CM4 / NCIMB 13688</strain>
        <plasmid evidence="3 4">pCMU01</plasmid>
    </source>
</reference>
<name>B7L3G0_METC4</name>
<dbReference type="HOGENOM" id="CLU_158484_10_0_5"/>
<gene>
    <name evidence="3" type="ordered locus">Mchl_5645</name>
</gene>
<keyword evidence="1" id="KW-0238">DNA-binding</keyword>
<dbReference type="PROSITE" id="PS51740">
    <property type="entry name" value="SPOVT_ABRB"/>
    <property type="match status" value="1"/>
</dbReference>